<dbReference type="AlphaFoldDB" id="A0A109ULE2"/>
<keyword evidence="5 8" id="KW-1133">Transmembrane helix</keyword>
<feature type="transmembrane region" description="Helical" evidence="8">
    <location>
        <begin position="139"/>
        <end position="161"/>
    </location>
</feature>
<evidence type="ECO:0000256" key="5">
    <source>
        <dbReference type="ARBA" id="ARBA00022989"/>
    </source>
</evidence>
<dbReference type="KEGG" id="hco:LOKO_01314"/>
<comment type="subcellular location">
    <subcellularLocation>
        <location evidence="1">Cell inner membrane</location>
        <topology evidence="1">Multi-pass membrane protein</topology>
    </subcellularLocation>
</comment>
<sequence>MDNRLSATPQSATSPSLGLTLWRQTWPMAIGVLALLGFQLVDSAFIARLGTAPLAAQSFTFPLSFLVIGVQVGLGIAIAAMISRTLGAGEQERARRLGSLVLVAGTVLIALLALLLWWVQEPVFALLGADTATRGLIRAYWAPQLLAAWLGAALYFGYSLFRAHGDTRLPGKLMVITSLVNLVLDPLLIFGIGPWEGLGLPGAAWATTLAFACGLLVLGRRLLRADWLSGRGLGGELARSARPFAGIAGPAMISQLMPPLAAVLAISVVAGLGETTVAAWGLASRLETVSLMVVLAMTMSLPPWLGRCYGAGDWDQIHRLMKLALKVVMLWQLGLGVVMAGAAPWVALALSGNPEVRDDLATLIRFLLPSYALLGICMLVVSAGNALGWPLRAMLLSCTRLFIFYLPCLWLGAQLGSLTGLALGAATGNLLAGLAAWRMLRRILDRPQRRARCQEGLGPHRPISGTSCNGPN</sequence>
<feature type="transmembrane region" description="Helical" evidence="8">
    <location>
        <begin position="327"/>
        <end position="348"/>
    </location>
</feature>
<dbReference type="GO" id="GO:0015297">
    <property type="term" value="F:antiporter activity"/>
    <property type="evidence" value="ECO:0007669"/>
    <property type="project" value="InterPro"/>
</dbReference>
<dbReference type="PANTHER" id="PTHR43549">
    <property type="entry name" value="MULTIDRUG RESISTANCE PROTEIN YPNP-RELATED"/>
    <property type="match status" value="1"/>
</dbReference>
<keyword evidence="2" id="KW-0813">Transport</keyword>
<evidence type="ECO:0000256" key="2">
    <source>
        <dbReference type="ARBA" id="ARBA00022448"/>
    </source>
</evidence>
<evidence type="ECO:0000256" key="1">
    <source>
        <dbReference type="ARBA" id="ARBA00004429"/>
    </source>
</evidence>
<dbReference type="InterPro" id="IPR052031">
    <property type="entry name" value="Membrane_Transporter-Flippase"/>
</dbReference>
<dbReference type="PATRIC" id="fig|507626.3.peg.1298"/>
<feature type="transmembrane region" description="Helical" evidence="8">
    <location>
        <begin position="100"/>
        <end position="119"/>
    </location>
</feature>
<dbReference type="Proteomes" id="UP000063387">
    <property type="component" value="Chromosome"/>
</dbReference>
<dbReference type="Pfam" id="PF01554">
    <property type="entry name" value="MatE"/>
    <property type="match status" value="2"/>
</dbReference>
<keyword evidence="3" id="KW-1003">Cell membrane</keyword>
<protein>
    <submittedName>
        <fullName evidence="9">Multidrug efflux pump VmrA</fullName>
    </submittedName>
</protein>
<evidence type="ECO:0000256" key="6">
    <source>
        <dbReference type="ARBA" id="ARBA00023136"/>
    </source>
</evidence>
<dbReference type="GO" id="GO:0005886">
    <property type="term" value="C:plasma membrane"/>
    <property type="evidence" value="ECO:0007669"/>
    <property type="project" value="UniProtKB-SubCell"/>
</dbReference>
<feature type="transmembrane region" description="Helical" evidence="8">
    <location>
        <begin position="360"/>
        <end position="381"/>
    </location>
</feature>
<dbReference type="EMBL" id="CP014226">
    <property type="protein sequence ID" value="AMD00382.1"/>
    <property type="molecule type" value="Genomic_DNA"/>
</dbReference>
<dbReference type="PANTHER" id="PTHR43549:SF3">
    <property type="entry name" value="MULTIDRUG RESISTANCE PROTEIN YPNP-RELATED"/>
    <property type="match status" value="1"/>
</dbReference>
<accession>A0A109ULE2</accession>
<feature type="transmembrane region" description="Helical" evidence="8">
    <location>
        <begin position="59"/>
        <end position="80"/>
    </location>
</feature>
<dbReference type="InterPro" id="IPR048279">
    <property type="entry name" value="MdtK-like"/>
</dbReference>
<evidence type="ECO:0000313" key="9">
    <source>
        <dbReference type="EMBL" id="AMD00382.1"/>
    </source>
</evidence>
<feature type="transmembrane region" description="Helical" evidence="8">
    <location>
        <begin position="198"/>
        <end position="218"/>
    </location>
</feature>
<dbReference type="PIRSF" id="PIRSF006603">
    <property type="entry name" value="DinF"/>
    <property type="match status" value="1"/>
</dbReference>
<dbReference type="RefSeq" id="WP_083517458.1">
    <property type="nucleotide sequence ID" value="NZ_CP014226.1"/>
</dbReference>
<keyword evidence="4 8" id="KW-0812">Transmembrane</keyword>
<feature type="region of interest" description="Disordered" evidence="7">
    <location>
        <begin position="453"/>
        <end position="472"/>
    </location>
</feature>
<dbReference type="OrthoDB" id="9806302at2"/>
<feature type="transmembrane region" description="Helical" evidence="8">
    <location>
        <begin position="289"/>
        <end position="306"/>
    </location>
</feature>
<evidence type="ECO:0000256" key="4">
    <source>
        <dbReference type="ARBA" id="ARBA00022692"/>
    </source>
</evidence>
<feature type="transmembrane region" description="Helical" evidence="8">
    <location>
        <begin position="393"/>
        <end position="412"/>
    </location>
</feature>
<organism evidence="9 10">
    <name type="scientific">Halomonas chromatireducens</name>
    <dbReference type="NCBI Taxonomy" id="507626"/>
    <lineage>
        <taxon>Bacteria</taxon>
        <taxon>Pseudomonadati</taxon>
        <taxon>Pseudomonadota</taxon>
        <taxon>Gammaproteobacteria</taxon>
        <taxon>Oceanospirillales</taxon>
        <taxon>Halomonadaceae</taxon>
        <taxon>Halomonas</taxon>
    </lineage>
</organism>
<feature type="transmembrane region" description="Helical" evidence="8">
    <location>
        <begin position="260"/>
        <end position="283"/>
    </location>
</feature>
<evidence type="ECO:0000256" key="8">
    <source>
        <dbReference type="SAM" id="Phobius"/>
    </source>
</evidence>
<evidence type="ECO:0000256" key="3">
    <source>
        <dbReference type="ARBA" id="ARBA00022475"/>
    </source>
</evidence>
<feature type="transmembrane region" description="Helical" evidence="8">
    <location>
        <begin position="173"/>
        <end position="192"/>
    </location>
</feature>
<reference evidence="9 10" key="1">
    <citation type="journal article" date="2016" name="Genome Announc.">
        <title>Draft Genome Sequence of 'Halomonas chromatireducens' Strain AGD 8-3, a Haloalkaliphilic Chromate- and Selenite-Reducing Gammaproteobacterium.</title>
        <authorList>
            <person name="Sharko F.S."/>
            <person name="Shapovalova A.A."/>
            <person name="Tsygankova S.V."/>
            <person name="Komova A.V."/>
            <person name="Boulygina E.S."/>
            <person name="Teslyuk A.B."/>
            <person name="Gotovtsev P.M."/>
            <person name="Namsaraev Z.B."/>
            <person name="Khijniak T.V."/>
            <person name="Nedoluzhko A.V."/>
            <person name="Vasilov R.G."/>
        </authorList>
    </citation>
    <scope>NUCLEOTIDE SEQUENCE [LARGE SCALE GENOMIC DNA]</scope>
    <source>
        <strain evidence="9 10">AGD 8-3</strain>
    </source>
</reference>
<reference evidence="9 10" key="2">
    <citation type="submission" date="2016-02" db="EMBL/GenBank/DDBJ databases">
        <authorList>
            <person name="Wen L."/>
            <person name="He K."/>
            <person name="Yang H."/>
        </authorList>
    </citation>
    <scope>NUCLEOTIDE SEQUENCE [LARGE SCALE GENOMIC DNA]</scope>
    <source>
        <strain evidence="9 10">AGD 8-3</strain>
    </source>
</reference>
<dbReference type="InterPro" id="IPR002528">
    <property type="entry name" value="MATE_fam"/>
</dbReference>
<proteinExistence type="predicted"/>
<name>A0A109ULE2_9GAMM</name>
<evidence type="ECO:0000313" key="10">
    <source>
        <dbReference type="Proteomes" id="UP000063387"/>
    </source>
</evidence>
<dbReference type="STRING" id="507626.LOKO_01314"/>
<feature type="transmembrane region" description="Helical" evidence="8">
    <location>
        <begin position="26"/>
        <end position="47"/>
    </location>
</feature>
<evidence type="ECO:0000256" key="7">
    <source>
        <dbReference type="SAM" id="MobiDB-lite"/>
    </source>
</evidence>
<keyword evidence="6 8" id="KW-0472">Membrane</keyword>
<feature type="transmembrane region" description="Helical" evidence="8">
    <location>
        <begin position="418"/>
        <end position="440"/>
    </location>
</feature>
<keyword evidence="10" id="KW-1185">Reference proteome</keyword>
<dbReference type="GO" id="GO:0042910">
    <property type="term" value="F:xenobiotic transmembrane transporter activity"/>
    <property type="evidence" value="ECO:0007669"/>
    <property type="project" value="InterPro"/>
</dbReference>
<dbReference type="NCBIfam" id="TIGR00797">
    <property type="entry name" value="matE"/>
    <property type="match status" value="1"/>
</dbReference>
<gene>
    <name evidence="9" type="ORF">LOKO_01314</name>
</gene>